<keyword evidence="4 9" id="KW-0812">Transmembrane</keyword>
<dbReference type="AlphaFoldDB" id="A0A1E3PTS1"/>
<name>A0A1E3PTS1_9ASCO</name>
<evidence type="ECO:0000256" key="3">
    <source>
        <dbReference type="ARBA" id="ARBA00017689"/>
    </source>
</evidence>
<evidence type="ECO:0000313" key="10">
    <source>
        <dbReference type="EMBL" id="ODQ68227.1"/>
    </source>
</evidence>
<dbReference type="GO" id="GO:0033617">
    <property type="term" value="P:mitochondrial respiratory chain complex IV assembly"/>
    <property type="evidence" value="ECO:0007669"/>
    <property type="project" value="InterPro"/>
</dbReference>
<keyword evidence="5" id="KW-0999">Mitochondrion inner membrane</keyword>
<gene>
    <name evidence="10" type="ORF">NADFUDRAFT_30472</name>
</gene>
<keyword evidence="8 9" id="KW-0472">Membrane</keyword>
<comment type="similarity">
    <text evidence="2">Belongs to the COX20 family.</text>
</comment>
<comment type="subcellular location">
    <subcellularLocation>
        <location evidence="1">Mitochondrion inner membrane</location>
    </subcellularLocation>
</comment>
<dbReference type="InterPro" id="IPR022533">
    <property type="entry name" value="Cox20"/>
</dbReference>
<protein>
    <recommendedName>
        <fullName evidence="3">Cytochrome c oxidase assembly protein COX20, mitochondrial</fullName>
    </recommendedName>
</protein>
<dbReference type="Pfam" id="PF12597">
    <property type="entry name" value="Cox20"/>
    <property type="match status" value="1"/>
</dbReference>
<evidence type="ECO:0000313" key="11">
    <source>
        <dbReference type="Proteomes" id="UP000095009"/>
    </source>
</evidence>
<evidence type="ECO:0000256" key="4">
    <source>
        <dbReference type="ARBA" id="ARBA00022692"/>
    </source>
</evidence>
<dbReference type="EMBL" id="KV454406">
    <property type="protein sequence ID" value="ODQ68227.1"/>
    <property type="molecule type" value="Genomic_DNA"/>
</dbReference>
<accession>A0A1E3PTS1</accession>
<dbReference type="Proteomes" id="UP000095009">
    <property type="component" value="Unassembled WGS sequence"/>
</dbReference>
<reference evidence="10 11" key="1">
    <citation type="journal article" date="2016" name="Proc. Natl. Acad. Sci. U.S.A.">
        <title>Comparative genomics of biotechnologically important yeasts.</title>
        <authorList>
            <person name="Riley R."/>
            <person name="Haridas S."/>
            <person name="Wolfe K.H."/>
            <person name="Lopes M.R."/>
            <person name="Hittinger C.T."/>
            <person name="Goeker M."/>
            <person name="Salamov A.A."/>
            <person name="Wisecaver J.H."/>
            <person name="Long T.M."/>
            <person name="Calvey C.H."/>
            <person name="Aerts A.L."/>
            <person name="Barry K.W."/>
            <person name="Choi C."/>
            <person name="Clum A."/>
            <person name="Coughlan A.Y."/>
            <person name="Deshpande S."/>
            <person name="Douglass A.P."/>
            <person name="Hanson S.J."/>
            <person name="Klenk H.-P."/>
            <person name="LaButti K.M."/>
            <person name="Lapidus A."/>
            <person name="Lindquist E.A."/>
            <person name="Lipzen A.M."/>
            <person name="Meier-Kolthoff J.P."/>
            <person name="Ohm R.A."/>
            <person name="Otillar R.P."/>
            <person name="Pangilinan J.L."/>
            <person name="Peng Y."/>
            <person name="Rokas A."/>
            <person name="Rosa C.A."/>
            <person name="Scheuner C."/>
            <person name="Sibirny A.A."/>
            <person name="Slot J.C."/>
            <person name="Stielow J.B."/>
            <person name="Sun H."/>
            <person name="Kurtzman C.P."/>
            <person name="Blackwell M."/>
            <person name="Grigoriev I.V."/>
            <person name="Jeffries T.W."/>
        </authorList>
    </citation>
    <scope>NUCLEOTIDE SEQUENCE [LARGE SCALE GENOMIC DNA]</scope>
    <source>
        <strain evidence="10 11">DSM 6958</strain>
    </source>
</reference>
<dbReference type="GO" id="GO:0005743">
    <property type="term" value="C:mitochondrial inner membrane"/>
    <property type="evidence" value="ECO:0007669"/>
    <property type="project" value="UniProtKB-SubCell"/>
</dbReference>
<organism evidence="10 11">
    <name type="scientific">Nadsonia fulvescens var. elongata DSM 6958</name>
    <dbReference type="NCBI Taxonomy" id="857566"/>
    <lineage>
        <taxon>Eukaryota</taxon>
        <taxon>Fungi</taxon>
        <taxon>Dikarya</taxon>
        <taxon>Ascomycota</taxon>
        <taxon>Saccharomycotina</taxon>
        <taxon>Dipodascomycetes</taxon>
        <taxon>Dipodascales</taxon>
        <taxon>Dipodascales incertae sedis</taxon>
        <taxon>Nadsonia</taxon>
    </lineage>
</organism>
<dbReference type="PANTHER" id="PTHR31586">
    <property type="entry name" value="CYTOCHROME C OXIDASE PROTEIN 20"/>
    <property type="match status" value="1"/>
</dbReference>
<keyword evidence="6 9" id="KW-1133">Transmembrane helix</keyword>
<feature type="transmembrane region" description="Helical" evidence="9">
    <location>
        <begin position="22"/>
        <end position="40"/>
    </location>
</feature>
<sequence length="104" mass="11381">MLGSLSFSDFLGIHKVPCFREGMLGGFIAGGCVFGAMITFRRPLSSAMNWAVGAWTVGSVGRWEQCRYERAKSFQNAQAAKEAFVRSHMSEKPTTVTAVGEKNK</sequence>
<evidence type="ECO:0000256" key="6">
    <source>
        <dbReference type="ARBA" id="ARBA00022989"/>
    </source>
</evidence>
<evidence type="ECO:0000256" key="5">
    <source>
        <dbReference type="ARBA" id="ARBA00022792"/>
    </source>
</evidence>
<keyword evidence="11" id="KW-1185">Reference proteome</keyword>
<dbReference type="PIRSF" id="PIRSF007871">
    <property type="entry name" value="Cox20"/>
    <property type="match status" value="1"/>
</dbReference>
<evidence type="ECO:0000256" key="2">
    <source>
        <dbReference type="ARBA" id="ARBA00009575"/>
    </source>
</evidence>
<evidence type="ECO:0000256" key="1">
    <source>
        <dbReference type="ARBA" id="ARBA00004273"/>
    </source>
</evidence>
<evidence type="ECO:0000256" key="8">
    <source>
        <dbReference type="ARBA" id="ARBA00023136"/>
    </source>
</evidence>
<dbReference type="OrthoDB" id="14603at2759"/>
<evidence type="ECO:0000256" key="7">
    <source>
        <dbReference type="ARBA" id="ARBA00023128"/>
    </source>
</evidence>
<keyword evidence="7" id="KW-0496">Mitochondrion</keyword>
<dbReference type="PANTHER" id="PTHR31586:SF1">
    <property type="entry name" value="CYTOCHROME C OXIDASE ASSEMBLY PROTEIN COX20, MITOCHONDRIAL"/>
    <property type="match status" value="1"/>
</dbReference>
<proteinExistence type="inferred from homology"/>
<evidence type="ECO:0000256" key="9">
    <source>
        <dbReference type="SAM" id="Phobius"/>
    </source>
</evidence>